<dbReference type="GO" id="GO:0016491">
    <property type="term" value="F:oxidoreductase activity"/>
    <property type="evidence" value="ECO:0007669"/>
    <property type="project" value="UniProtKB-KW"/>
</dbReference>
<proteinExistence type="predicted"/>
<keyword evidence="2" id="KW-0560">Oxidoreductase</keyword>
<dbReference type="EMBL" id="ML992669">
    <property type="protein sequence ID" value="KAF2214167.1"/>
    <property type="molecule type" value="Genomic_DNA"/>
</dbReference>
<dbReference type="InterPro" id="IPR051609">
    <property type="entry name" value="NmrA/Isoflavone_reductase-like"/>
</dbReference>
<accession>A0A6A6FL45</accession>
<evidence type="ECO:0000313" key="5">
    <source>
        <dbReference type="Proteomes" id="UP000799539"/>
    </source>
</evidence>
<dbReference type="PANTHER" id="PTHR47706:SF9">
    <property type="entry name" value="NMRA-LIKE DOMAIN-CONTAINING PROTEIN-RELATED"/>
    <property type="match status" value="1"/>
</dbReference>
<gene>
    <name evidence="4" type="ORF">CERZMDRAFT_38520</name>
</gene>
<evidence type="ECO:0000256" key="1">
    <source>
        <dbReference type="ARBA" id="ARBA00022857"/>
    </source>
</evidence>
<keyword evidence="1" id="KW-0521">NADP</keyword>
<reference evidence="4" key="1">
    <citation type="journal article" date="2020" name="Stud. Mycol.">
        <title>101 Dothideomycetes genomes: a test case for predicting lifestyles and emergence of pathogens.</title>
        <authorList>
            <person name="Haridas S."/>
            <person name="Albert R."/>
            <person name="Binder M."/>
            <person name="Bloem J."/>
            <person name="Labutti K."/>
            <person name="Salamov A."/>
            <person name="Andreopoulos B."/>
            <person name="Baker S."/>
            <person name="Barry K."/>
            <person name="Bills G."/>
            <person name="Bluhm B."/>
            <person name="Cannon C."/>
            <person name="Castanera R."/>
            <person name="Culley D."/>
            <person name="Daum C."/>
            <person name="Ezra D."/>
            <person name="Gonzalez J."/>
            <person name="Henrissat B."/>
            <person name="Kuo A."/>
            <person name="Liang C."/>
            <person name="Lipzen A."/>
            <person name="Lutzoni F."/>
            <person name="Magnuson J."/>
            <person name="Mondo S."/>
            <person name="Nolan M."/>
            <person name="Ohm R."/>
            <person name="Pangilinan J."/>
            <person name="Park H.-J."/>
            <person name="Ramirez L."/>
            <person name="Alfaro M."/>
            <person name="Sun H."/>
            <person name="Tritt A."/>
            <person name="Yoshinaga Y."/>
            <person name="Zwiers L.-H."/>
            <person name="Turgeon B."/>
            <person name="Goodwin S."/>
            <person name="Spatafora J."/>
            <person name="Crous P."/>
            <person name="Grigoriev I."/>
        </authorList>
    </citation>
    <scope>NUCLEOTIDE SEQUENCE</scope>
    <source>
        <strain evidence="4">SCOH1-5</strain>
    </source>
</reference>
<feature type="domain" description="NmrA-like" evidence="3">
    <location>
        <begin position="4"/>
        <end position="238"/>
    </location>
</feature>
<protein>
    <recommendedName>
        <fullName evidence="3">NmrA-like domain-containing protein</fullName>
    </recommendedName>
</protein>
<dbReference type="SUPFAM" id="SSF51735">
    <property type="entry name" value="NAD(P)-binding Rossmann-fold domains"/>
    <property type="match status" value="1"/>
</dbReference>
<evidence type="ECO:0000259" key="3">
    <source>
        <dbReference type="Pfam" id="PF05368"/>
    </source>
</evidence>
<dbReference type="PANTHER" id="PTHR47706">
    <property type="entry name" value="NMRA-LIKE FAMILY PROTEIN"/>
    <property type="match status" value="1"/>
</dbReference>
<dbReference type="InterPro" id="IPR036291">
    <property type="entry name" value="NAD(P)-bd_dom_sf"/>
</dbReference>
<evidence type="ECO:0000313" key="4">
    <source>
        <dbReference type="EMBL" id="KAF2214167.1"/>
    </source>
</evidence>
<dbReference type="Pfam" id="PF05368">
    <property type="entry name" value="NmrA"/>
    <property type="match status" value="1"/>
</dbReference>
<dbReference type="Gene3D" id="3.40.50.720">
    <property type="entry name" value="NAD(P)-binding Rossmann-like Domain"/>
    <property type="match status" value="1"/>
</dbReference>
<dbReference type="InterPro" id="IPR008030">
    <property type="entry name" value="NmrA-like"/>
</dbReference>
<organism evidence="4 5">
    <name type="scientific">Cercospora zeae-maydis SCOH1-5</name>
    <dbReference type="NCBI Taxonomy" id="717836"/>
    <lineage>
        <taxon>Eukaryota</taxon>
        <taxon>Fungi</taxon>
        <taxon>Dikarya</taxon>
        <taxon>Ascomycota</taxon>
        <taxon>Pezizomycotina</taxon>
        <taxon>Dothideomycetes</taxon>
        <taxon>Dothideomycetidae</taxon>
        <taxon>Mycosphaerellales</taxon>
        <taxon>Mycosphaerellaceae</taxon>
        <taxon>Cercospora</taxon>
    </lineage>
</organism>
<evidence type="ECO:0000256" key="2">
    <source>
        <dbReference type="ARBA" id="ARBA00023002"/>
    </source>
</evidence>
<sequence>MSIKSVVLLGADGNIGPSVYEGLRNNGFDITVLKRKSSQSKSKYPKEAFVSDAFEVEELIPVLQGHDAVVVTINGNQVDIQKRIADAAVRAGIKRFIPADFGSVDSSSPLTQDLVPLYRNKSALRSHLISLAASHPTFTWTSLVCGHFFDWSLDFLHIWYDSHTMDILDSGSTKWSASTFSQVALATVRILQRPDITANRMIYVQSFCISQNEVLEAFERATGVKWKVNRLDSEAYKMERVRKRDEGSKEAIEDLVWLLGAIDANWEGRKDFAMEELGLENEDLDVVVKKVVEGKKKKQKA</sequence>
<dbReference type="AlphaFoldDB" id="A0A6A6FL45"/>
<dbReference type="Proteomes" id="UP000799539">
    <property type="component" value="Unassembled WGS sequence"/>
</dbReference>
<dbReference type="Gene3D" id="3.90.25.10">
    <property type="entry name" value="UDP-galactose 4-epimerase, domain 1"/>
    <property type="match status" value="1"/>
</dbReference>
<name>A0A6A6FL45_9PEZI</name>
<dbReference type="OrthoDB" id="9984533at2759"/>
<keyword evidence="5" id="KW-1185">Reference proteome</keyword>